<feature type="domain" description="BPL/LPL catalytic" evidence="6">
    <location>
        <begin position="51"/>
        <end position="227"/>
    </location>
</feature>
<dbReference type="Pfam" id="PF21948">
    <property type="entry name" value="LplA-B_cat"/>
    <property type="match status" value="1"/>
</dbReference>
<sequence length="378" mass="42881">MRPTALLLARPVKSKPKPPKVTLSTPRIYTSNSLSPWYNLSYEDWLFRNTPVEVPILFLYRNEHCVVIGRNQNPWLETSPRLLASRGWPLVRRRSGGGAVFHDPGNSNFCMLLPRLTFHRPTQTTMVRQAVQKLGERRARENGRFDVFVDEFKISGSAFKIIAERAYHHGTMLLSTNSELVREALTSQFDKRMITESILSKTSPVMNLVELAGWEPEKDGEALEEEPAIKAGTEVESMLPEVADPTERFTHERFITAMTDVWEERFGPGEKIAVTEEEMREIAMVQKGAEELSSWDWVYGQTPYFTLRGKLPQPDLTEKVEYKVYHGVIKDIGFPALQEPSQDAKRLARALVDSTATFQEAMGELPPSATTAKQDDPA</sequence>
<evidence type="ECO:0000313" key="7">
    <source>
        <dbReference type="EMBL" id="EJU06315.1"/>
    </source>
</evidence>
<dbReference type="GO" id="GO:0009249">
    <property type="term" value="P:protein lipoylation"/>
    <property type="evidence" value="ECO:0007669"/>
    <property type="project" value="InterPro"/>
</dbReference>
<organism evidence="7 8">
    <name type="scientific">Dacryopinax primogenitus (strain DJM 731)</name>
    <name type="common">Brown rot fungus</name>
    <dbReference type="NCBI Taxonomy" id="1858805"/>
    <lineage>
        <taxon>Eukaryota</taxon>
        <taxon>Fungi</taxon>
        <taxon>Dikarya</taxon>
        <taxon>Basidiomycota</taxon>
        <taxon>Agaricomycotina</taxon>
        <taxon>Dacrymycetes</taxon>
        <taxon>Dacrymycetales</taxon>
        <taxon>Dacrymycetaceae</taxon>
        <taxon>Dacryopinax</taxon>
    </lineage>
</organism>
<protein>
    <recommendedName>
        <fullName evidence="4">Putative lipoate-protein ligase A</fullName>
    </recommendedName>
</protein>
<proteinExistence type="inferred from homology"/>
<dbReference type="HOGENOM" id="CLU_022986_3_1_1"/>
<feature type="region of interest" description="Disordered" evidence="5">
    <location>
        <begin position="359"/>
        <end position="378"/>
    </location>
</feature>
<dbReference type="AlphaFoldDB" id="M5GCN2"/>
<dbReference type="InterPro" id="IPR004143">
    <property type="entry name" value="BPL_LPL_catalytic"/>
</dbReference>
<comment type="function">
    <text evidence="1">Catalyzes both the ATP-dependent activation of exogenously supplied lipoate to lipoyl-AMP and the transfer of the activated lipoyl onto the lipoyl domains of lipoate-dependent enzymes.</text>
</comment>
<accession>M5GCN2</accession>
<name>M5GCN2_DACPD</name>
<dbReference type="RefSeq" id="XP_040633209.1">
    <property type="nucleotide sequence ID" value="XM_040776021.1"/>
</dbReference>
<evidence type="ECO:0000256" key="4">
    <source>
        <dbReference type="ARBA" id="ARBA00015925"/>
    </source>
</evidence>
<evidence type="ECO:0000256" key="1">
    <source>
        <dbReference type="ARBA" id="ARBA00003253"/>
    </source>
</evidence>
<dbReference type="Proteomes" id="UP000030653">
    <property type="component" value="Unassembled WGS sequence"/>
</dbReference>
<dbReference type="GeneID" id="63691083"/>
<dbReference type="InterPro" id="IPR045864">
    <property type="entry name" value="aa-tRNA-synth_II/BPL/LPL"/>
</dbReference>
<reference evidence="7 8" key="1">
    <citation type="journal article" date="2012" name="Science">
        <title>The Paleozoic origin of enzymatic lignin decomposition reconstructed from 31 fungal genomes.</title>
        <authorList>
            <person name="Floudas D."/>
            <person name="Binder M."/>
            <person name="Riley R."/>
            <person name="Barry K."/>
            <person name="Blanchette R.A."/>
            <person name="Henrissat B."/>
            <person name="Martinez A.T."/>
            <person name="Otillar R."/>
            <person name="Spatafora J.W."/>
            <person name="Yadav J.S."/>
            <person name="Aerts A."/>
            <person name="Benoit I."/>
            <person name="Boyd A."/>
            <person name="Carlson A."/>
            <person name="Copeland A."/>
            <person name="Coutinho P.M."/>
            <person name="de Vries R.P."/>
            <person name="Ferreira P."/>
            <person name="Findley K."/>
            <person name="Foster B."/>
            <person name="Gaskell J."/>
            <person name="Glotzer D."/>
            <person name="Gorecki P."/>
            <person name="Heitman J."/>
            <person name="Hesse C."/>
            <person name="Hori C."/>
            <person name="Igarashi K."/>
            <person name="Jurgens J.A."/>
            <person name="Kallen N."/>
            <person name="Kersten P."/>
            <person name="Kohler A."/>
            <person name="Kuees U."/>
            <person name="Kumar T.K.A."/>
            <person name="Kuo A."/>
            <person name="LaButti K."/>
            <person name="Larrondo L.F."/>
            <person name="Lindquist E."/>
            <person name="Ling A."/>
            <person name="Lombard V."/>
            <person name="Lucas S."/>
            <person name="Lundell T."/>
            <person name="Martin R."/>
            <person name="McLaughlin D.J."/>
            <person name="Morgenstern I."/>
            <person name="Morin E."/>
            <person name="Murat C."/>
            <person name="Nagy L.G."/>
            <person name="Nolan M."/>
            <person name="Ohm R.A."/>
            <person name="Patyshakuliyeva A."/>
            <person name="Rokas A."/>
            <person name="Ruiz-Duenas F.J."/>
            <person name="Sabat G."/>
            <person name="Salamov A."/>
            <person name="Samejima M."/>
            <person name="Schmutz J."/>
            <person name="Slot J.C."/>
            <person name="St John F."/>
            <person name="Stenlid J."/>
            <person name="Sun H."/>
            <person name="Sun S."/>
            <person name="Syed K."/>
            <person name="Tsang A."/>
            <person name="Wiebenga A."/>
            <person name="Young D."/>
            <person name="Pisabarro A."/>
            <person name="Eastwood D.C."/>
            <person name="Martin F."/>
            <person name="Cullen D."/>
            <person name="Grigoriev I.V."/>
            <person name="Hibbett D.S."/>
        </authorList>
    </citation>
    <scope>NUCLEOTIDE SEQUENCE [LARGE SCALE GENOMIC DNA]</scope>
    <source>
        <strain evidence="7 8">DJM-731 SS1</strain>
    </source>
</reference>
<dbReference type="OMA" id="RYQNWDW"/>
<evidence type="ECO:0000256" key="5">
    <source>
        <dbReference type="SAM" id="MobiDB-lite"/>
    </source>
</evidence>
<dbReference type="STRING" id="1858805.M5GCN2"/>
<evidence type="ECO:0000256" key="3">
    <source>
        <dbReference type="ARBA" id="ARBA00008242"/>
    </source>
</evidence>
<keyword evidence="8" id="KW-1185">Reference proteome</keyword>
<dbReference type="OrthoDB" id="201621at2759"/>
<dbReference type="CDD" id="cd16443">
    <property type="entry name" value="LplA"/>
    <property type="match status" value="1"/>
</dbReference>
<dbReference type="Gene3D" id="3.30.930.10">
    <property type="entry name" value="Bira Bifunctional Protein, Domain 2"/>
    <property type="match status" value="1"/>
</dbReference>
<dbReference type="PANTHER" id="PTHR12561:SF3">
    <property type="entry name" value="LIPOYLTRANSFERASE 1, MITOCHONDRIAL"/>
    <property type="match status" value="1"/>
</dbReference>
<dbReference type="Gene3D" id="3.30.390.50">
    <property type="entry name" value="CO dehydrogenase flavoprotein, C-terminal domain"/>
    <property type="match status" value="1"/>
</dbReference>
<dbReference type="SUPFAM" id="SSF55681">
    <property type="entry name" value="Class II aaRS and biotin synthetases"/>
    <property type="match status" value="2"/>
</dbReference>
<dbReference type="InterPro" id="IPR004562">
    <property type="entry name" value="LipoylTrfase_LipoateP_Ligase"/>
</dbReference>
<comment type="similarity">
    <text evidence="3">Belongs to the LplA family.</text>
</comment>
<gene>
    <name evidence="7" type="ORF">DACRYDRAFT_73717</name>
</gene>
<dbReference type="EMBL" id="JH795855">
    <property type="protein sequence ID" value="EJU06315.1"/>
    <property type="molecule type" value="Genomic_DNA"/>
</dbReference>
<dbReference type="GO" id="GO:0005739">
    <property type="term" value="C:mitochondrion"/>
    <property type="evidence" value="ECO:0007669"/>
    <property type="project" value="TreeGrafter"/>
</dbReference>
<dbReference type="PROSITE" id="PS51733">
    <property type="entry name" value="BPL_LPL_CATALYTIC"/>
    <property type="match status" value="1"/>
</dbReference>
<evidence type="ECO:0000313" key="8">
    <source>
        <dbReference type="Proteomes" id="UP000030653"/>
    </source>
</evidence>
<dbReference type="UniPathway" id="UPA00537">
    <property type="reaction ID" value="UER00595"/>
</dbReference>
<evidence type="ECO:0000259" key="6">
    <source>
        <dbReference type="PROSITE" id="PS51733"/>
    </source>
</evidence>
<comment type="pathway">
    <text evidence="2">Protein modification; protein lipoylation via exogenous pathway; protein N(6)-(lipoyl)lysine from lipoate: step 2/2.</text>
</comment>
<dbReference type="GO" id="GO:0017118">
    <property type="term" value="F:lipoyltransferase activity"/>
    <property type="evidence" value="ECO:0007669"/>
    <property type="project" value="TreeGrafter"/>
</dbReference>
<dbReference type="PANTHER" id="PTHR12561">
    <property type="entry name" value="LIPOATE-PROTEIN LIGASE"/>
    <property type="match status" value="1"/>
</dbReference>
<evidence type="ECO:0000256" key="2">
    <source>
        <dbReference type="ARBA" id="ARBA00005085"/>
    </source>
</evidence>